<dbReference type="Proteomes" id="UP000239187">
    <property type="component" value="Chromosome"/>
</dbReference>
<dbReference type="Pfam" id="PF21848">
    <property type="entry name" value="DUF6907"/>
    <property type="match status" value="1"/>
</dbReference>
<dbReference type="InterPro" id="IPR054202">
    <property type="entry name" value="DUF6907"/>
</dbReference>
<protein>
    <submittedName>
        <fullName evidence="1">Uncharacterized protein</fullName>
    </submittedName>
</protein>
<name>A0A2L0UGZ7_9MICC</name>
<accession>A0A2L0UGZ7</accession>
<evidence type="ECO:0000313" key="1">
    <source>
        <dbReference type="EMBL" id="AUZ88524.1"/>
    </source>
</evidence>
<organism evidence="1 2">
    <name type="scientific">Arthrobacter agilis</name>
    <dbReference type="NCBI Taxonomy" id="37921"/>
    <lineage>
        <taxon>Bacteria</taxon>
        <taxon>Bacillati</taxon>
        <taxon>Actinomycetota</taxon>
        <taxon>Actinomycetes</taxon>
        <taxon>Micrococcales</taxon>
        <taxon>Micrococcaceae</taxon>
        <taxon>Arthrobacter</taxon>
    </lineage>
</organism>
<evidence type="ECO:0000313" key="2">
    <source>
        <dbReference type="Proteomes" id="UP000239187"/>
    </source>
</evidence>
<proteinExistence type="predicted"/>
<dbReference type="AlphaFoldDB" id="A0A2L0UGZ7"/>
<dbReference type="RefSeq" id="WP_432206163.1">
    <property type="nucleotide sequence ID" value="NZ_CP024915.1"/>
</dbReference>
<reference evidence="1 2" key="1">
    <citation type="submission" date="2017-11" db="EMBL/GenBank/DDBJ databases">
        <title>Draft genome of Arthrobacter agilis strain UMCV2, a plant growth-promoting rhizobacterium and biocontrol capacity of phytopathogenic fungi.</title>
        <authorList>
            <person name="Martinez-Camara R."/>
            <person name="Santoyo G."/>
            <person name="Moreno-Hagelsieb G."/>
            <person name="Valencia-Cantero E."/>
        </authorList>
    </citation>
    <scope>NUCLEOTIDE SEQUENCE [LARGE SCALE GENOMIC DNA]</scope>
    <source>
        <strain evidence="1 2">UMCV2</strain>
    </source>
</reference>
<sequence>MKLNSEAQDVKDLECPSWCVSRHDDVEDPEPCWSEDRTIDLYVDLGEQPPFEDAPALHAYVEQTGPRSGRRIMIDSDEPASLTDHQAQQLIRNLEHLLFVMEAE</sequence>
<gene>
    <name evidence="1" type="ORF">CVO76_13425</name>
</gene>
<dbReference type="EMBL" id="CP024915">
    <property type="protein sequence ID" value="AUZ88524.1"/>
    <property type="molecule type" value="Genomic_DNA"/>
</dbReference>